<evidence type="ECO:0000313" key="2">
    <source>
        <dbReference type="EMBL" id="GGO59166.1"/>
    </source>
</evidence>
<proteinExistence type="predicted"/>
<dbReference type="Proteomes" id="UP000656881">
    <property type="component" value="Unassembled WGS sequence"/>
</dbReference>
<dbReference type="PANTHER" id="PTHR33055:SF16">
    <property type="entry name" value="TRANSPOSASE FOR INSERTION SEQUENCE ELEMENT IS1547"/>
    <property type="match status" value="1"/>
</dbReference>
<feature type="domain" description="Transposase IS116/IS110/IS902 C-terminal" evidence="1">
    <location>
        <begin position="9"/>
        <end position="92"/>
    </location>
</feature>
<keyword evidence="3" id="KW-1185">Reference proteome</keyword>
<evidence type="ECO:0000313" key="3">
    <source>
        <dbReference type="Proteomes" id="UP000656881"/>
    </source>
</evidence>
<gene>
    <name evidence="2" type="ORF">GCM10012286_80140</name>
</gene>
<sequence>MISTHYPRLVEAVGIGPHSAAALLTALGDNSDRMRGEAPFAALCGASPVEYSSGSRQHRRLNRGGHRQANAALHRIVLSRLRWDPRTQAYYERRTAEGKTRREIIRCLKRYVSRAIYRLIASSRQEIVSGSSRRLAP</sequence>
<dbReference type="Pfam" id="PF02371">
    <property type="entry name" value="Transposase_20"/>
    <property type="match status" value="1"/>
</dbReference>
<dbReference type="EMBL" id="BMNG01000027">
    <property type="protein sequence ID" value="GGO59166.1"/>
    <property type="molecule type" value="Genomic_DNA"/>
</dbReference>
<organism evidence="2 3">
    <name type="scientific">Streptomyces lasiicapitis</name>
    <dbReference type="NCBI Taxonomy" id="1923961"/>
    <lineage>
        <taxon>Bacteria</taxon>
        <taxon>Bacillati</taxon>
        <taxon>Actinomycetota</taxon>
        <taxon>Actinomycetes</taxon>
        <taxon>Kitasatosporales</taxon>
        <taxon>Streptomycetaceae</taxon>
        <taxon>Streptomyces</taxon>
    </lineage>
</organism>
<evidence type="ECO:0000259" key="1">
    <source>
        <dbReference type="Pfam" id="PF02371"/>
    </source>
</evidence>
<dbReference type="RefSeq" id="WP_306309955.1">
    <property type="nucleotide sequence ID" value="NZ_BMNG01000027.1"/>
</dbReference>
<dbReference type="InterPro" id="IPR047650">
    <property type="entry name" value="Transpos_IS110"/>
</dbReference>
<name>A0ABQ2MUT3_9ACTN</name>
<protein>
    <recommendedName>
        <fullName evidence="1">Transposase IS116/IS110/IS902 C-terminal domain-containing protein</fullName>
    </recommendedName>
</protein>
<accession>A0ABQ2MUT3</accession>
<dbReference type="PANTHER" id="PTHR33055">
    <property type="entry name" value="TRANSPOSASE FOR INSERTION SEQUENCE ELEMENT IS1111A"/>
    <property type="match status" value="1"/>
</dbReference>
<comment type="caution">
    <text evidence="2">The sequence shown here is derived from an EMBL/GenBank/DDBJ whole genome shotgun (WGS) entry which is preliminary data.</text>
</comment>
<reference evidence="3" key="1">
    <citation type="journal article" date="2019" name="Int. J. Syst. Evol. Microbiol.">
        <title>The Global Catalogue of Microorganisms (GCM) 10K type strain sequencing project: providing services to taxonomists for standard genome sequencing and annotation.</title>
        <authorList>
            <consortium name="The Broad Institute Genomics Platform"/>
            <consortium name="The Broad Institute Genome Sequencing Center for Infectious Disease"/>
            <person name="Wu L."/>
            <person name="Ma J."/>
        </authorList>
    </citation>
    <scope>NUCLEOTIDE SEQUENCE [LARGE SCALE GENOMIC DNA]</scope>
    <source>
        <strain evidence="3">CGMCC 4.7349</strain>
    </source>
</reference>
<dbReference type="InterPro" id="IPR003346">
    <property type="entry name" value="Transposase_20"/>
</dbReference>